<dbReference type="AlphaFoldDB" id="A0A2H5FM43"/>
<dbReference type="InterPro" id="IPR036680">
    <property type="entry name" value="SPOR-like_sf"/>
</dbReference>
<gene>
    <name evidence="3" type="ORF">CAB17_11615</name>
</gene>
<dbReference type="EMBL" id="CP025491">
    <property type="protein sequence ID" value="AUH72627.1"/>
    <property type="molecule type" value="Genomic_DNA"/>
</dbReference>
<reference evidence="3 4" key="1">
    <citation type="submission" date="2017-12" db="EMBL/GenBank/DDBJ databases">
        <title>Legionella sainthelensi LA01-117, whole genome sequence of a clinical isolate from New Zealand.</title>
        <authorList>
            <person name="Cree S.L."/>
            <person name="Slow S."/>
            <person name="Kennedy M.A."/>
            <person name="Murdoch D.R."/>
            <person name="Biggs P.J."/>
            <person name="Anderson T."/>
        </authorList>
    </citation>
    <scope>NUCLEOTIDE SEQUENCE [LARGE SCALE GENOMIC DNA]</scope>
    <source>
        <strain evidence="3 4">LA01-117</strain>
    </source>
</reference>
<protein>
    <recommendedName>
        <fullName evidence="2">SPOR domain-containing protein</fullName>
    </recommendedName>
</protein>
<evidence type="ECO:0000256" key="1">
    <source>
        <dbReference type="SAM" id="SignalP"/>
    </source>
</evidence>
<dbReference type="Gene3D" id="3.30.70.1070">
    <property type="entry name" value="Sporulation related repeat"/>
    <property type="match status" value="1"/>
</dbReference>
<evidence type="ECO:0000313" key="4">
    <source>
        <dbReference type="Proteomes" id="UP000234343"/>
    </source>
</evidence>
<dbReference type="GO" id="GO:0042834">
    <property type="term" value="F:peptidoglycan binding"/>
    <property type="evidence" value="ECO:0007669"/>
    <property type="project" value="InterPro"/>
</dbReference>
<dbReference type="KEGG" id="lsh:CAB17_11615"/>
<dbReference type="SUPFAM" id="SSF56925">
    <property type="entry name" value="OMPA-like"/>
    <property type="match status" value="1"/>
</dbReference>
<feature type="domain" description="SPOR" evidence="2">
    <location>
        <begin position="38"/>
        <end position="114"/>
    </location>
</feature>
<organism evidence="3 4">
    <name type="scientific">Legionella sainthelensi</name>
    <dbReference type="NCBI Taxonomy" id="28087"/>
    <lineage>
        <taxon>Bacteria</taxon>
        <taxon>Pseudomonadati</taxon>
        <taxon>Pseudomonadota</taxon>
        <taxon>Gammaproteobacteria</taxon>
        <taxon>Legionellales</taxon>
        <taxon>Legionellaceae</taxon>
        <taxon>Legionella</taxon>
    </lineage>
</organism>
<dbReference type="InterPro" id="IPR007730">
    <property type="entry name" value="SPOR-like_dom"/>
</dbReference>
<dbReference type="Gene3D" id="2.40.160.20">
    <property type="match status" value="1"/>
</dbReference>
<feature type="signal peptide" evidence="1">
    <location>
        <begin position="1"/>
        <end position="23"/>
    </location>
</feature>
<feature type="chain" id="PRO_5014135721" description="SPOR domain-containing protein" evidence="1">
    <location>
        <begin position="24"/>
        <end position="376"/>
    </location>
</feature>
<dbReference type="InterPro" id="IPR011250">
    <property type="entry name" value="OMP/PagP_B-barrel"/>
</dbReference>
<dbReference type="RefSeq" id="WP_101900236.1">
    <property type="nucleotide sequence ID" value="NZ_CP025491.2"/>
</dbReference>
<evidence type="ECO:0000313" key="3">
    <source>
        <dbReference type="EMBL" id="AUH72627.1"/>
    </source>
</evidence>
<name>A0A2H5FM43_9GAMM</name>
<dbReference type="SUPFAM" id="SSF110997">
    <property type="entry name" value="Sporulation related repeat"/>
    <property type="match status" value="1"/>
</dbReference>
<keyword evidence="4" id="KW-1185">Reference proteome</keyword>
<dbReference type="Proteomes" id="UP000234343">
    <property type="component" value="Chromosome"/>
</dbReference>
<keyword evidence="1" id="KW-0732">Signal</keyword>
<dbReference type="PROSITE" id="PS51724">
    <property type="entry name" value="SPOR"/>
    <property type="match status" value="1"/>
</dbReference>
<sequence>MWRFCSKLSIAIGLSVITFPSFSAQKIYGLQQARQFRSNLSSNFYIQIGSYTYKSNASRVKSQLQHESNHPALIKKVNGYYVVLIGPFHSAVELRAAAQEFSGKSASVRVHHKTKKSQYRVLGSKIPITPNANTDKPIQKAPPTIIYKGKHPANHWFIGLGGGWMAPFGTNTTNFASSGMPGFPDDKYVTNNRNGTGQISAFSGYQWRRDTLWFPATSLSFEYTYSFPFRVNGFIFVNNLPDAKNFTFKYDVLQHVPMAKLKLDLYQWQQFMPYVSGGLGVAINQVNNYSDSPIPGATMMHRRFGFTSASTTHFAGSFGAGLDYMFNYNSQITLGYELAYYGEARTGYGKGVLNNDRLESKINSNAVILKGTYFFN</sequence>
<dbReference type="Pfam" id="PF05036">
    <property type="entry name" value="SPOR"/>
    <property type="match status" value="1"/>
</dbReference>
<accession>A0A2H5FM43</accession>
<proteinExistence type="predicted"/>
<evidence type="ECO:0000259" key="2">
    <source>
        <dbReference type="PROSITE" id="PS51724"/>
    </source>
</evidence>